<name>A0A160PKX9_9HYPH</name>
<dbReference type="InterPro" id="IPR016181">
    <property type="entry name" value="Acyl_CoA_acyltransferase"/>
</dbReference>
<dbReference type="PANTHER" id="PTHR47017">
    <property type="entry name" value="ACYL-COA"/>
    <property type="match status" value="1"/>
</dbReference>
<accession>A0A160PKX9</accession>
<evidence type="ECO:0000313" key="1">
    <source>
        <dbReference type="EMBL" id="BAU93293.1"/>
    </source>
</evidence>
<dbReference type="RefSeq" id="WP_096487995.1">
    <property type="nucleotide sequence ID" value="NZ_AP014809.1"/>
</dbReference>
<dbReference type="Proteomes" id="UP000218288">
    <property type="component" value="Chromosome"/>
</dbReference>
<dbReference type="EMBL" id="AP014809">
    <property type="protein sequence ID" value="BAU93293.1"/>
    <property type="molecule type" value="Genomic_DNA"/>
</dbReference>
<dbReference type="PANTHER" id="PTHR47017:SF1">
    <property type="entry name" value="ACYL-COA"/>
    <property type="match status" value="1"/>
</dbReference>
<dbReference type="SUPFAM" id="SSF55729">
    <property type="entry name" value="Acyl-CoA N-acyltransferases (Nat)"/>
    <property type="match status" value="1"/>
</dbReference>
<reference evidence="1 2" key="1">
    <citation type="journal article" date="2016" name="Genome Announc.">
        <title>Complete Genome Sequence of Methylobacterium populi P-1M, Isolated from Pink-Pigmented Household Biofilm.</title>
        <authorList>
            <person name="Morohoshi T."/>
            <person name="Ikeda T."/>
        </authorList>
    </citation>
    <scope>NUCLEOTIDE SEQUENCE [LARGE SCALE GENOMIC DNA]</scope>
    <source>
        <strain evidence="1 2">P-1M</strain>
    </source>
</reference>
<dbReference type="InterPro" id="IPR007434">
    <property type="entry name" value="FemAB-like"/>
</dbReference>
<evidence type="ECO:0000313" key="2">
    <source>
        <dbReference type="Proteomes" id="UP000218288"/>
    </source>
</evidence>
<dbReference type="OrthoDB" id="9776898at2"/>
<evidence type="ECO:0008006" key="3">
    <source>
        <dbReference type="Google" id="ProtNLM"/>
    </source>
</evidence>
<protein>
    <recommendedName>
        <fullName evidence="3">N-acetyltransferase</fullName>
    </recommendedName>
</protein>
<organism evidence="1 2">
    <name type="scientific">Methylorubrum populi</name>
    <dbReference type="NCBI Taxonomy" id="223967"/>
    <lineage>
        <taxon>Bacteria</taxon>
        <taxon>Pseudomonadati</taxon>
        <taxon>Pseudomonadota</taxon>
        <taxon>Alphaproteobacteria</taxon>
        <taxon>Hyphomicrobiales</taxon>
        <taxon>Methylobacteriaceae</taxon>
        <taxon>Methylorubrum</taxon>
    </lineage>
</organism>
<dbReference type="Pfam" id="PF04339">
    <property type="entry name" value="FemAB_like"/>
    <property type="match status" value="1"/>
</dbReference>
<dbReference type="Gene3D" id="3.40.630.30">
    <property type="match status" value="1"/>
</dbReference>
<proteinExistence type="predicted"/>
<gene>
    <name evidence="1" type="ORF">MPPM_4688</name>
</gene>
<dbReference type="AlphaFoldDB" id="A0A160PKX9"/>
<sequence length="406" mass="45091">MTTPATANAPEPVLQVRAVPGMARFDAAEWDACATSPETLGAGDETFNPFTSHAFLSALEEAGCVSRHTGWLPLHVRVEREGKLVGAAPCYLKSHSQGEYVFDHGWADAYERAGGSYYPKLQVSVPFTPVTGPRFLVAPGENPDAAASALVAGLRALRAETEASSIHATFMREREAEQAEALGMLPRMDQQFHWLNEGYAGFDDFLGALASRKRKAIRRERRDALSRGITVEHRTGADISEADWDAFYEFYQDTGARKWGRPYLNRTFFSLIGERMADRILLVIARNAGRPIAGAINFIGDTALYGRNWGCIEDHPFLHFEVCYYQAIDFAIARGLKRVEAGAQGEHKLARGYRPVPMYSAHDIADPALARAVADYLKRERRHVRAAIAEYEAMSPFRRTCEDASE</sequence>